<sequence>MNPTTRRYPRTLLEAFPCDASNANPIQRYRQPLPKRLFFWFLRNGWCAVPLYLIVLLMSGCVDDLVAVQNMAGGLKDSTARCHRGDIESAD</sequence>
<organism evidence="2 3">
    <name type="scientific">Diaphorobacter ruginosibacter</name>
    <dbReference type="NCBI Taxonomy" id="1715720"/>
    <lineage>
        <taxon>Bacteria</taxon>
        <taxon>Pseudomonadati</taxon>
        <taxon>Pseudomonadota</taxon>
        <taxon>Betaproteobacteria</taxon>
        <taxon>Burkholderiales</taxon>
        <taxon>Comamonadaceae</taxon>
        <taxon>Diaphorobacter</taxon>
    </lineage>
</organism>
<evidence type="ECO:0000256" key="1">
    <source>
        <dbReference type="SAM" id="Phobius"/>
    </source>
</evidence>
<dbReference type="RefSeq" id="WP_187596771.1">
    <property type="nucleotide sequence ID" value="NZ_CP060714.1"/>
</dbReference>
<keyword evidence="1" id="KW-0812">Transmembrane</keyword>
<keyword evidence="3" id="KW-1185">Reference proteome</keyword>
<evidence type="ECO:0000313" key="2">
    <source>
        <dbReference type="EMBL" id="QNN56505.1"/>
    </source>
</evidence>
<dbReference type="KEGG" id="drg:H9K76_18485"/>
<name>A0A7G9RLN0_9BURK</name>
<proteinExistence type="predicted"/>
<reference evidence="2 3" key="1">
    <citation type="submission" date="2020-08" db="EMBL/GenBank/DDBJ databases">
        <title>Genome sequence of Diaphorobacter ruginosibacter DSM 27467T.</title>
        <authorList>
            <person name="Hyun D.-W."/>
            <person name="Bae J.-W."/>
        </authorList>
    </citation>
    <scope>NUCLEOTIDE SEQUENCE [LARGE SCALE GENOMIC DNA]</scope>
    <source>
        <strain evidence="2 3">DSM 27467</strain>
    </source>
</reference>
<protein>
    <submittedName>
        <fullName evidence="2">Uncharacterized protein</fullName>
    </submittedName>
</protein>
<feature type="transmembrane region" description="Helical" evidence="1">
    <location>
        <begin position="37"/>
        <end position="58"/>
    </location>
</feature>
<evidence type="ECO:0000313" key="3">
    <source>
        <dbReference type="Proteomes" id="UP000515811"/>
    </source>
</evidence>
<accession>A0A7G9RLN0</accession>
<dbReference type="AlphaFoldDB" id="A0A7G9RLN0"/>
<keyword evidence="1" id="KW-1133">Transmembrane helix</keyword>
<dbReference type="Proteomes" id="UP000515811">
    <property type="component" value="Chromosome"/>
</dbReference>
<dbReference type="EMBL" id="CP060714">
    <property type="protein sequence ID" value="QNN56505.1"/>
    <property type="molecule type" value="Genomic_DNA"/>
</dbReference>
<keyword evidence="1" id="KW-0472">Membrane</keyword>
<gene>
    <name evidence="2" type="ORF">H9K76_18485</name>
</gene>